<evidence type="ECO:0000259" key="2">
    <source>
        <dbReference type="Pfam" id="PF03959"/>
    </source>
</evidence>
<dbReference type="GO" id="GO:0005634">
    <property type="term" value="C:nucleus"/>
    <property type="evidence" value="ECO:0007669"/>
    <property type="project" value="TreeGrafter"/>
</dbReference>
<dbReference type="AlphaFoldDB" id="A0AAE0NR55"/>
<accession>A0AAE0NR55</accession>
<keyword evidence="4" id="KW-1185">Reference proteome</keyword>
<dbReference type="PANTHER" id="PTHR48070">
    <property type="entry name" value="ESTERASE OVCA2"/>
    <property type="match status" value="1"/>
</dbReference>
<reference evidence="3" key="2">
    <citation type="submission" date="2023-06" db="EMBL/GenBank/DDBJ databases">
        <authorList>
            <consortium name="Lawrence Berkeley National Laboratory"/>
            <person name="Haridas S."/>
            <person name="Hensen N."/>
            <person name="Bonometti L."/>
            <person name="Westerberg I."/>
            <person name="Brannstrom I.O."/>
            <person name="Guillou S."/>
            <person name="Cros-Aarteil S."/>
            <person name="Calhoun S."/>
            <person name="Kuo A."/>
            <person name="Mondo S."/>
            <person name="Pangilinan J."/>
            <person name="Riley R."/>
            <person name="LaButti K."/>
            <person name="Andreopoulos B."/>
            <person name="Lipzen A."/>
            <person name="Chen C."/>
            <person name="Yanf M."/>
            <person name="Daum C."/>
            <person name="Ng V."/>
            <person name="Clum A."/>
            <person name="Steindorff A."/>
            <person name="Ohm R."/>
            <person name="Martin F."/>
            <person name="Silar P."/>
            <person name="Natvig D."/>
            <person name="Lalanne C."/>
            <person name="Gautier V."/>
            <person name="Ament-velasquez S.L."/>
            <person name="Kruys A."/>
            <person name="Hutchinson M.I."/>
            <person name="Powell A.J."/>
            <person name="Barry K."/>
            <person name="Miller A.N."/>
            <person name="Grigoriev I.V."/>
            <person name="Debuchy R."/>
            <person name="Gladieux P."/>
            <person name="Thoren M.H."/>
            <person name="Johannesson H."/>
        </authorList>
    </citation>
    <scope>NUCLEOTIDE SEQUENCE</scope>
    <source>
        <strain evidence="3">CBS 232.78</strain>
    </source>
</reference>
<name>A0AAE0NR55_9PEZI</name>
<evidence type="ECO:0000313" key="3">
    <source>
        <dbReference type="EMBL" id="KAK3386192.1"/>
    </source>
</evidence>
<dbReference type="EMBL" id="JAULSW010000004">
    <property type="protein sequence ID" value="KAK3386192.1"/>
    <property type="molecule type" value="Genomic_DNA"/>
</dbReference>
<dbReference type="InterPro" id="IPR050593">
    <property type="entry name" value="LovG"/>
</dbReference>
<dbReference type="InterPro" id="IPR005645">
    <property type="entry name" value="FSH-like_dom"/>
</dbReference>
<evidence type="ECO:0000313" key="4">
    <source>
        <dbReference type="Proteomes" id="UP001285441"/>
    </source>
</evidence>
<dbReference type="PANTHER" id="PTHR48070:SF4">
    <property type="entry name" value="ESTERASE ALNB"/>
    <property type="match status" value="1"/>
</dbReference>
<feature type="domain" description="Serine hydrolase" evidence="2">
    <location>
        <begin position="1"/>
        <end position="239"/>
    </location>
</feature>
<dbReference type="GO" id="GO:0005737">
    <property type="term" value="C:cytoplasm"/>
    <property type="evidence" value="ECO:0007669"/>
    <property type="project" value="TreeGrafter"/>
</dbReference>
<keyword evidence="1 3" id="KW-0378">Hydrolase</keyword>
<organism evidence="3 4">
    <name type="scientific">Podospora didyma</name>
    <dbReference type="NCBI Taxonomy" id="330526"/>
    <lineage>
        <taxon>Eukaryota</taxon>
        <taxon>Fungi</taxon>
        <taxon>Dikarya</taxon>
        <taxon>Ascomycota</taxon>
        <taxon>Pezizomycotina</taxon>
        <taxon>Sordariomycetes</taxon>
        <taxon>Sordariomycetidae</taxon>
        <taxon>Sordariales</taxon>
        <taxon>Podosporaceae</taxon>
        <taxon>Podospora</taxon>
    </lineage>
</organism>
<proteinExistence type="predicted"/>
<comment type="caution">
    <text evidence="3">The sequence shown here is derived from an EMBL/GenBank/DDBJ whole genome shotgun (WGS) entry which is preliminary data.</text>
</comment>
<dbReference type="Gene3D" id="3.40.50.1820">
    <property type="entry name" value="alpha/beta hydrolase"/>
    <property type="match status" value="1"/>
</dbReference>
<sequence>MKVLCLHAMYGNGTKFKMQLRTFLEAIQKVDPDMEFVFIDGPYRVHPPPGFSDYFGPPPHYSALDVNDNGRGDIDEVLPKVNALPKGLAPEEKLRLMLGDRPARKAPLARPAMDRLHRMLDQDPEIQGVLGYSEGAMVASTLILEETRRQKEEGRTPQIKLGVFFGGWPPLLLENGTVRFLLSDECEESIYVPTVSVVGCNDPYIDGSLALYNMCDEDTATLFDHGMGHNLPSDPKTVDELASAVKHAWDKAGEAEA</sequence>
<dbReference type="GO" id="GO:0019748">
    <property type="term" value="P:secondary metabolic process"/>
    <property type="evidence" value="ECO:0007669"/>
    <property type="project" value="TreeGrafter"/>
</dbReference>
<reference evidence="3" key="1">
    <citation type="journal article" date="2023" name="Mol. Phylogenet. Evol.">
        <title>Genome-scale phylogeny and comparative genomics of the fungal order Sordariales.</title>
        <authorList>
            <person name="Hensen N."/>
            <person name="Bonometti L."/>
            <person name="Westerberg I."/>
            <person name="Brannstrom I.O."/>
            <person name="Guillou S."/>
            <person name="Cros-Aarteil S."/>
            <person name="Calhoun S."/>
            <person name="Haridas S."/>
            <person name="Kuo A."/>
            <person name="Mondo S."/>
            <person name="Pangilinan J."/>
            <person name="Riley R."/>
            <person name="LaButti K."/>
            <person name="Andreopoulos B."/>
            <person name="Lipzen A."/>
            <person name="Chen C."/>
            <person name="Yan M."/>
            <person name="Daum C."/>
            <person name="Ng V."/>
            <person name="Clum A."/>
            <person name="Steindorff A."/>
            <person name="Ohm R.A."/>
            <person name="Martin F."/>
            <person name="Silar P."/>
            <person name="Natvig D.O."/>
            <person name="Lalanne C."/>
            <person name="Gautier V."/>
            <person name="Ament-Velasquez S.L."/>
            <person name="Kruys A."/>
            <person name="Hutchinson M.I."/>
            <person name="Powell A.J."/>
            <person name="Barry K."/>
            <person name="Miller A.N."/>
            <person name="Grigoriev I.V."/>
            <person name="Debuchy R."/>
            <person name="Gladieux P."/>
            <person name="Hiltunen Thoren M."/>
            <person name="Johannesson H."/>
        </authorList>
    </citation>
    <scope>NUCLEOTIDE SEQUENCE</scope>
    <source>
        <strain evidence="3">CBS 232.78</strain>
    </source>
</reference>
<gene>
    <name evidence="3" type="ORF">B0H63DRAFT_544822</name>
</gene>
<dbReference type="Pfam" id="PF03959">
    <property type="entry name" value="FSH1"/>
    <property type="match status" value="1"/>
</dbReference>
<dbReference type="InterPro" id="IPR029058">
    <property type="entry name" value="AB_hydrolase_fold"/>
</dbReference>
<protein>
    <submittedName>
        <fullName evidence="3">Serine hydrolase FSH</fullName>
    </submittedName>
</protein>
<dbReference type="GO" id="GO:0016787">
    <property type="term" value="F:hydrolase activity"/>
    <property type="evidence" value="ECO:0007669"/>
    <property type="project" value="UniProtKB-KW"/>
</dbReference>
<dbReference type="Proteomes" id="UP001285441">
    <property type="component" value="Unassembled WGS sequence"/>
</dbReference>
<dbReference type="SUPFAM" id="SSF53474">
    <property type="entry name" value="alpha/beta-Hydrolases"/>
    <property type="match status" value="1"/>
</dbReference>
<evidence type="ECO:0000256" key="1">
    <source>
        <dbReference type="ARBA" id="ARBA00022801"/>
    </source>
</evidence>